<feature type="transmembrane region" description="Helical" evidence="1">
    <location>
        <begin position="52"/>
        <end position="70"/>
    </location>
</feature>
<evidence type="ECO:0000256" key="1">
    <source>
        <dbReference type="SAM" id="Phobius"/>
    </source>
</evidence>
<dbReference type="RefSeq" id="WP_254170213.1">
    <property type="nucleotide sequence ID" value="NZ_JAHESF010000078.1"/>
</dbReference>
<accession>A0AAP2DS61</accession>
<dbReference type="SUPFAM" id="SSF55785">
    <property type="entry name" value="PYP-like sensor domain (PAS domain)"/>
    <property type="match status" value="1"/>
</dbReference>
<dbReference type="NCBIfam" id="TIGR00229">
    <property type="entry name" value="sensory_box"/>
    <property type="match status" value="1"/>
</dbReference>
<dbReference type="InterPro" id="IPR035965">
    <property type="entry name" value="PAS-like_dom_sf"/>
</dbReference>
<evidence type="ECO:0000313" key="3">
    <source>
        <dbReference type="EMBL" id="MBT1701531.1"/>
    </source>
</evidence>
<dbReference type="InterPro" id="IPR000014">
    <property type="entry name" value="PAS"/>
</dbReference>
<name>A0AAP2DS61_9BACT</name>
<dbReference type="EMBL" id="JAHESF010000078">
    <property type="protein sequence ID" value="MBT1701531.1"/>
    <property type="molecule type" value="Genomic_DNA"/>
</dbReference>
<sequence length="293" mass="32871">MNQDPNSSFVTKVILRQSIASVRLLIALFTVTAAVTKLLYDRFLPELNDLDAVRWTIIGFGCVFFVATYFKYKRGVVVSYFSLFLYLCSLLYVIAFTVINRFDPNAVIILTLVLGASSVIINSLVYYGIQSIIVVLASVFAYSGSDMGNENLIAFMNLMLALGVFGIVITVRLKLISSIKDSQSNLEKLNVLSIVANKNGEIVFVSPSVRNLLGYEPKELVKDGWWSSQNLRDGWISRDYILNYPNILPKEIMSMETSVVNKEGKKVWFNWVNSMLPNGNYVGVAMDITKYKG</sequence>
<proteinExistence type="predicted"/>
<dbReference type="Proteomes" id="UP001319200">
    <property type="component" value="Unassembled WGS sequence"/>
</dbReference>
<gene>
    <name evidence="3" type="ORF">KK083_31855</name>
</gene>
<dbReference type="Gene3D" id="3.30.450.20">
    <property type="entry name" value="PAS domain"/>
    <property type="match status" value="1"/>
</dbReference>
<dbReference type="AlphaFoldDB" id="A0AAP2DS61"/>
<feature type="transmembrane region" description="Helical" evidence="1">
    <location>
        <begin position="20"/>
        <end position="40"/>
    </location>
</feature>
<reference evidence="3 4" key="1">
    <citation type="submission" date="2021-05" db="EMBL/GenBank/DDBJ databases">
        <title>A Polyphasic approach of four new species of the genus Ohtaekwangia: Ohtaekwangia histidinii sp. nov., Ohtaekwangia cretensis sp. nov., Ohtaekwangia indiensis sp. nov., Ohtaekwangia reichenbachii sp. nov. from diverse environment.</title>
        <authorList>
            <person name="Octaviana S."/>
        </authorList>
    </citation>
    <scope>NUCLEOTIDE SEQUENCE [LARGE SCALE GENOMIC DNA]</scope>
    <source>
        <strain evidence="3 4">PWU4</strain>
    </source>
</reference>
<organism evidence="3 4">
    <name type="scientific">Chryseosolibacter histidini</name>
    <dbReference type="NCBI Taxonomy" id="2782349"/>
    <lineage>
        <taxon>Bacteria</taxon>
        <taxon>Pseudomonadati</taxon>
        <taxon>Bacteroidota</taxon>
        <taxon>Cytophagia</taxon>
        <taxon>Cytophagales</taxon>
        <taxon>Chryseotaleaceae</taxon>
        <taxon>Chryseosolibacter</taxon>
    </lineage>
</organism>
<keyword evidence="1" id="KW-0472">Membrane</keyword>
<feature type="transmembrane region" description="Helical" evidence="1">
    <location>
        <begin position="107"/>
        <end position="140"/>
    </location>
</feature>
<feature type="domain" description="PAS" evidence="2">
    <location>
        <begin position="186"/>
        <end position="221"/>
    </location>
</feature>
<dbReference type="PROSITE" id="PS50112">
    <property type="entry name" value="PAS"/>
    <property type="match status" value="1"/>
</dbReference>
<evidence type="ECO:0000259" key="2">
    <source>
        <dbReference type="PROSITE" id="PS50112"/>
    </source>
</evidence>
<keyword evidence="4" id="KW-1185">Reference proteome</keyword>
<comment type="caution">
    <text evidence="3">The sequence shown here is derived from an EMBL/GenBank/DDBJ whole genome shotgun (WGS) entry which is preliminary data.</text>
</comment>
<feature type="transmembrane region" description="Helical" evidence="1">
    <location>
        <begin position="76"/>
        <end position="95"/>
    </location>
</feature>
<keyword evidence="1" id="KW-0812">Transmembrane</keyword>
<dbReference type="CDD" id="cd00130">
    <property type="entry name" value="PAS"/>
    <property type="match status" value="1"/>
</dbReference>
<evidence type="ECO:0000313" key="4">
    <source>
        <dbReference type="Proteomes" id="UP001319200"/>
    </source>
</evidence>
<feature type="transmembrane region" description="Helical" evidence="1">
    <location>
        <begin position="152"/>
        <end position="173"/>
    </location>
</feature>
<protein>
    <submittedName>
        <fullName evidence="3">PAS domain S-box protein</fullName>
    </submittedName>
</protein>
<keyword evidence="1" id="KW-1133">Transmembrane helix</keyword>